<keyword evidence="2" id="KW-1185">Reference proteome</keyword>
<dbReference type="Proteomes" id="UP000613208">
    <property type="component" value="Unassembled WGS sequence"/>
</dbReference>
<gene>
    <name evidence="1" type="ORF">ANBU17_29810</name>
</gene>
<sequence length="159" mass="16851">MKKTTILSVLTAAMITATSIGTFAIWDIVTVDSRSNTVTMRNPVTVSDSTLEQNISADANTLNPASVIASGSVKFNVANEDSVAKKLTLQESIQASEKLEETTDYSIVFSGDGVSGKTDSSVTDGTEEYNYTITFTQSGLEKMKTNANACTVKVTATLS</sequence>
<accession>A0A916VDS7</accession>
<dbReference type="EMBL" id="BLYI01000070">
    <property type="protein sequence ID" value="GFO86634.1"/>
    <property type="molecule type" value="Genomic_DNA"/>
</dbReference>
<evidence type="ECO:0000313" key="1">
    <source>
        <dbReference type="EMBL" id="GFO86634.1"/>
    </source>
</evidence>
<organism evidence="1 2">
    <name type="scientific">Anaerostipes butyraticus</name>
    <dbReference type="NCBI Taxonomy" id="645466"/>
    <lineage>
        <taxon>Bacteria</taxon>
        <taxon>Bacillati</taxon>
        <taxon>Bacillota</taxon>
        <taxon>Clostridia</taxon>
        <taxon>Lachnospirales</taxon>
        <taxon>Lachnospiraceae</taxon>
        <taxon>Anaerostipes</taxon>
    </lineage>
</organism>
<protein>
    <submittedName>
        <fullName evidence="1">Uncharacterized protein</fullName>
    </submittedName>
</protein>
<evidence type="ECO:0000313" key="2">
    <source>
        <dbReference type="Proteomes" id="UP000613208"/>
    </source>
</evidence>
<name>A0A916VDS7_9FIRM</name>
<dbReference type="RefSeq" id="WP_201312280.1">
    <property type="nucleotide sequence ID" value="NZ_BLYI01000070.1"/>
</dbReference>
<proteinExistence type="predicted"/>
<comment type="caution">
    <text evidence="1">The sequence shown here is derived from an EMBL/GenBank/DDBJ whole genome shotgun (WGS) entry which is preliminary data.</text>
</comment>
<dbReference type="AlphaFoldDB" id="A0A916VDS7"/>
<reference evidence="1" key="1">
    <citation type="submission" date="2020-06" db="EMBL/GenBank/DDBJ databases">
        <title>Characterization of fructooligosaccharide metabolism and fructooligosaccharide-degrading enzymes in human commensal butyrate producers.</title>
        <authorList>
            <person name="Tanno H."/>
            <person name="Fujii T."/>
            <person name="Hirano K."/>
            <person name="Maeno S."/>
            <person name="Tonozuka T."/>
            <person name="Sakamoto M."/>
            <person name="Ohkuma M."/>
            <person name="Tochio T."/>
            <person name="Endo A."/>
        </authorList>
    </citation>
    <scope>NUCLEOTIDE SEQUENCE</scope>
    <source>
        <strain evidence="1">JCM 17466</strain>
    </source>
</reference>